<evidence type="ECO:0000313" key="2">
    <source>
        <dbReference type="EMBL" id="KAF0749541.1"/>
    </source>
</evidence>
<accession>A0A6G0Y5T5</accession>
<feature type="compositionally biased region" description="Low complexity" evidence="1">
    <location>
        <begin position="62"/>
        <end position="76"/>
    </location>
</feature>
<dbReference type="AlphaFoldDB" id="A0A6G0Y5T5"/>
<protein>
    <submittedName>
        <fullName evidence="2">Zinc finger MYM-type protein 5-like</fullName>
    </submittedName>
</protein>
<evidence type="ECO:0000313" key="3">
    <source>
        <dbReference type="Proteomes" id="UP000478052"/>
    </source>
</evidence>
<dbReference type="Proteomes" id="UP000478052">
    <property type="component" value="Unassembled WGS sequence"/>
</dbReference>
<feature type="compositionally biased region" description="Basic and acidic residues" evidence="1">
    <location>
        <begin position="137"/>
        <end position="147"/>
    </location>
</feature>
<gene>
    <name evidence="2" type="ORF">FWK35_00022291</name>
</gene>
<dbReference type="OrthoDB" id="6631011at2759"/>
<feature type="region of interest" description="Disordered" evidence="1">
    <location>
        <begin position="135"/>
        <end position="159"/>
    </location>
</feature>
<proteinExistence type="predicted"/>
<feature type="region of interest" description="Disordered" evidence="1">
    <location>
        <begin position="54"/>
        <end position="76"/>
    </location>
</feature>
<evidence type="ECO:0000256" key="1">
    <source>
        <dbReference type="SAM" id="MobiDB-lite"/>
    </source>
</evidence>
<name>A0A6G0Y5T5_APHCR</name>
<organism evidence="2 3">
    <name type="scientific">Aphis craccivora</name>
    <name type="common">Cowpea aphid</name>
    <dbReference type="NCBI Taxonomy" id="307492"/>
    <lineage>
        <taxon>Eukaryota</taxon>
        <taxon>Metazoa</taxon>
        <taxon>Ecdysozoa</taxon>
        <taxon>Arthropoda</taxon>
        <taxon>Hexapoda</taxon>
        <taxon>Insecta</taxon>
        <taxon>Pterygota</taxon>
        <taxon>Neoptera</taxon>
        <taxon>Paraneoptera</taxon>
        <taxon>Hemiptera</taxon>
        <taxon>Sternorrhyncha</taxon>
        <taxon>Aphidomorpha</taxon>
        <taxon>Aphidoidea</taxon>
        <taxon>Aphididae</taxon>
        <taxon>Aphidini</taxon>
        <taxon>Aphis</taxon>
        <taxon>Aphis</taxon>
    </lineage>
</organism>
<keyword evidence="3" id="KW-1185">Reference proteome</keyword>
<comment type="caution">
    <text evidence="2">The sequence shown here is derived from an EMBL/GenBank/DDBJ whole genome shotgun (WGS) entry which is preliminary data.</text>
</comment>
<sequence>MIRSNKTKKDDFLNTQRGSLNKYLDSLSTPVVDINEVEVQLDVDYGAKDLEVQRAHDEKQINSTSSNNDNNDKSTTFTVTNVQGENDSISTEHDAQNFEVYNWNDISTWSKVLTQTMKYEIVKFGPIQIKNYNFPPNEEHPRSKEIIDDNNYDSHLTNSGVDDWKHLRESLKSHE</sequence>
<dbReference type="EMBL" id="VUJU01006058">
    <property type="protein sequence ID" value="KAF0749541.1"/>
    <property type="molecule type" value="Genomic_DNA"/>
</dbReference>
<reference evidence="2 3" key="1">
    <citation type="submission" date="2019-08" db="EMBL/GenBank/DDBJ databases">
        <title>Whole genome of Aphis craccivora.</title>
        <authorList>
            <person name="Voronova N.V."/>
            <person name="Shulinski R.S."/>
            <person name="Bandarenka Y.V."/>
            <person name="Zhorov D.G."/>
            <person name="Warner D."/>
        </authorList>
    </citation>
    <scope>NUCLEOTIDE SEQUENCE [LARGE SCALE GENOMIC DNA]</scope>
    <source>
        <strain evidence="2">180601</strain>
        <tissue evidence="2">Whole Body</tissue>
    </source>
</reference>